<accession>A0A402AZX0</accession>
<evidence type="ECO:0000313" key="2">
    <source>
        <dbReference type="Proteomes" id="UP000287171"/>
    </source>
</evidence>
<dbReference type="GO" id="GO:0016811">
    <property type="term" value="F:hydrolase activity, acting on carbon-nitrogen (but not peptide) bonds, in linear amides"/>
    <property type="evidence" value="ECO:0007669"/>
    <property type="project" value="TreeGrafter"/>
</dbReference>
<dbReference type="Proteomes" id="UP000287171">
    <property type="component" value="Unassembled WGS sequence"/>
</dbReference>
<dbReference type="EMBL" id="BIFT01000001">
    <property type="protein sequence ID" value="GCE24649.1"/>
    <property type="molecule type" value="Genomic_DNA"/>
</dbReference>
<name>A0A402AZX0_9CHLR</name>
<evidence type="ECO:0000313" key="1">
    <source>
        <dbReference type="EMBL" id="GCE24649.1"/>
    </source>
</evidence>
<comment type="caution">
    <text evidence="1">The sequence shown here is derived from an EMBL/GenBank/DDBJ whole genome shotgun (WGS) entry which is preliminary data.</text>
</comment>
<dbReference type="OrthoDB" id="9815144at2"/>
<sequence length="249" mass="27941">MAQQSEQQEQKKVAMVVVAHPDDAEFDGAGTVAQWTREGWEVYYVICTDASGGGSDDATDISQEARKQVSQIRMEEQRSAARVLGVKDVIFLGYPDGQLQPSIALRRDIVRQLRTYQPTRVICQTPERSWHPTLIVPRYHPDHLAAGQATLNAIYPASQNPWDFPELFLEEGLKPHKISEIYITGAPTTNFSVDISAVMDEKVAALKSHASQVGESFSELEKFIRQIGADIGQKYGYTYAEEFHRAENR</sequence>
<dbReference type="Gene3D" id="3.40.50.10320">
    <property type="entry name" value="LmbE-like"/>
    <property type="match status" value="1"/>
</dbReference>
<dbReference type="RefSeq" id="WP_126625339.1">
    <property type="nucleotide sequence ID" value="NZ_BIFT01000001.1"/>
</dbReference>
<dbReference type="InterPro" id="IPR003737">
    <property type="entry name" value="GlcNAc_PI_deacetylase-related"/>
</dbReference>
<dbReference type="AlphaFoldDB" id="A0A402AZX0"/>
<organism evidence="1 2">
    <name type="scientific">Dictyobacter alpinus</name>
    <dbReference type="NCBI Taxonomy" id="2014873"/>
    <lineage>
        <taxon>Bacteria</taxon>
        <taxon>Bacillati</taxon>
        <taxon>Chloroflexota</taxon>
        <taxon>Ktedonobacteria</taxon>
        <taxon>Ktedonobacterales</taxon>
        <taxon>Dictyobacteraceae</taxon>
        <taxon>Dictyobacter</taxon>
    </lineage>
</organism>
<dbReference type="InterPro" id="IPR024078">
    <property type="entry name" value="LmbE-like_dom_sf"/>
</dbReference>
<gene>
    <name evidence="1" type="ORF">KDA_01330</name>
</gene>
<dbReference type="Pfam" id="PF02585">
    <property type="entry name" value="PIG-L"/>
    <property type="match status" value="1"/>
</dbReference>
<proteinExistence type="predicted"/>
<protein>
    <submittedName>
        <fullName evidence="1">GlcNAc-PI de-N-acetylase</fullName>
    </submittedName>
</protein>
<dbReference type="SUPFAM" id="SSF102588">
    <property type="entry name" value="LmbE-like"/>
    <property type="match status" value="1"/>
</dbReference>
<keyword evidence="2" id="KW-1185">Reference proteome</keyword>
<dbReference type="PANTHER" id="PTHR12993:SF28">
    <property type="entry name" value="LMBE FAMILY PROTEIN"/>
    <property type="match status" value="1"/>
</dbReference>
<reference evidence="2" key="1">
    <citation type="submission" date="2018-12" db="EMBL/GenBank/DDBJ databases">
        <title>Tengunoibacter tsumagoiensis gen. nov., sp. nov., Dictyobacter kobayashii sp. nov., D. alpinus sp. nov., and D. joshuensis sp. nov. and description of Dictyobacteraceae fam. nov. within the order Ktedonobacterales isolated from Tengu-no-mugimeshi.</title>
        <authorList>
            <person name="Wang C.M."/>
            <person name="Zheng Y."/>
            <person name="Sakai Y."/>
            <person name="Toyoda A."/>
            <person name="Minakuchi Y."/>
            <person name="Abe K."/>
            <person name="Yokota A."/>
            <person name="Yabe S."/>
        </authorList>
    </citation>
    <scope>NUCLEOTIDE SEQUENCE [LARGE SCALE GENOMIC DNA]</scope>
    <source>
        <strain evidence="2">Uno16</strain>
    </source>
</reference>
<dbReference type="PANTHER" id="PTHR12993">
    <property type="entry name" value="N-ACETYLGLUCOSAMINYL-PHOSPHATIDYLINOSITOL DE-N-ACETYLASE-RELATED"/>
    <property type="match status" value="1"/>
</dbReference>